<reference evidence="9" key="1">
    <citation type="journal article" date="2014" name="Int. J. Syst. Evol. Microbiol.">
        <title>Complete genome sequence of Corynebacterium casei LMG S-19264T (=DSM 44701T), isolated from a smear-ripened cheese.</title>
        <authorList>
            <consortium name="US DOE Joint Genome Institute (JGI-PGF)"/>
            <person name="Walter F."/>
            <person name="Albersmeier A."/>
            <person name="Kalinowski J."/>
            <person name="Ruckert C."/>
        </authorList>
    </citation>
    <scope>NUCLEOTIDE SEQUENCE</scope>
    <source>
        <strain evidence="9">JCM 3090</strain>
    </source>
</reference>
<evidence type="ECO:0000256" key="2">
    <source>
        <dbReference type="ARBA" id="ARBA00023015"/>
    </source>
</evidence>
<dbReference type="SUPFAM" id="SSF88946">
    <property type="entry name" value="Sigma2 domain of RNA polymerase sigma factors"/>
    <property type="match status" value="1"/>
</dbReference>
<dbReference type="InterPro" id="IPR014284">
    <property type="entry name" value="RNA_pol_sigma-70_dom"/>
</dbReference>
<dbReference type="PANTHER" id="PTHR43133:SF50">
    <property type="entry name" value="ECF RNA POLYMERASE SIGMA FACTOR SIGM"/>
    <property type="match status" value="1"/>
</dbReference>
<dbReference type="InterPro" id="IPR013325">
    <property type="entry name" value="RNA_pol_sigma_r2"/>
</dbReference>
<organism evidence="9 10">
    <name type="scientific">Pilimelia anulata</name>
    <dbReference type="NCBI Taxonomy" id="53371"/>
    <lineage>
        <taxon>Bacteria</taxon>
        <taxon>Bacillati</taxon>
        <taxon>Actinomycetota</taxon>
        <taxon>Actinomycetes</taxon>
        <taxon>Micromonosporales</taxon>
        <taxon>Micromonosporaceae</taxon>
        <taxon>Pilimelia</taxon>
    </lineage>
</organism>
<dbReference type="GO" id="GO:0003677">
    <property type="term" value="F:DNA binding"/>
    <property type="evidence" value="ECO:0007669"/>
    <property type="project" value="UniProtKB-KW"/>
</dbReference>
<proteinExistence type="inferred from homology"/>
<dbReference type="Pfam" id="PF08281">
    <property type="entry name" value="Sigma70_r4_2"/>
    <property type="match status" value="1"/>
</dbReference>
<dbReference type="Gene3D" id="1.10.10.10">
    <property type="entry name" value="Winged helix-like DNA-binding domain superfamily/Winged helix DNA-binding domain"/>
    <property type="match status" value="1"/>
</dbReference>
<evidence type="ECO:0000256" key="6">
    <source>
        <dbReference type="SAM" id="MobiDB-lite"/>
    </source>
</evidence>
<dbReference type="InterPro" id="IPR039425">
    <property type="entry name" value="RNA_pol_sigma-70-like"/>
</dbReference>
<evidence type="ECO:0000256" key="1">
    <source>
        <dbReference type="ARBA" id="ARBA00010641"/>
    </source>
</evidence>
<reference evidence="9" key="2">
    <citation type="submission" date="2020-09" db="EMBL/GenBank/DDBJ databases">
        <authorList>
            <person name="Sun Q."/>
            <person name="Ohkuma M."/>
        </authorList>
    </citation>
    <scope>NUCLEOTIDE SEQUENCE</scope>
    <source>
        <strain evidence="9">JCM 3090</strain>
    </source>
</reference>
<evidence type="ECO:0000259" key="7">
    <source>
        <dbReference type="Pfam" id="PF04542"/>
    </source>
</evidence>
<dbReference type="GO" id="GO:0016987">
    <property type="term" value="F:sigma factor activity"/>
    <property type="evidence" value="ECO:0007669"/>
    <property type="project" value="UniProtKB-KW"/>
</dbReference>
<comment type="similarity">
    <text evidence="1">Belongs to the sigma-70 factor family. ECF subfamily.</text>
</comment>
<dbReference type="NCBIfam" id="TIGR02983">
    <property type="entry name" value="SigE-fam_strep"/>
    <property type="match status" value="1"/>
</dbReference>
<dbReference type="InterPro" id="IPR014325">
    <property type="entry name" value="RNA_pol_sigma-E_actinobac"/>
</dbReference>
<keyword evidence="4" id="KW-0238">DNA-binding</keyword>
<dbReference type="InterPro" id="IPR013324">
    <property type="entry name" value="RNA_pol_sigma_r3/r4-like"/>
</dbReference>
<evidence type="ECO:0000259" key="8">
    <source>
        <dbReference type="Pfam" id="PF08281"/>
    </source>
</evidence>
<dbReference type="EMBL" id="BMQB01000013">
    <property type="protein sequence ID" value="GGK09820.1"/>
    <property type="molecule type" value="Genomic_DNA"/>
</dbReference>
<evidence type="ECO:0000256" key="3">
    <source>
        <dbReference type="ARBA" id="ARBA00023082"/>
    </source>
</evidence>
<dbReference type="Gene3D" id="1.10.1740.10">
    <property type="match status" value="1"/>
</dbReference>
<dbReference type="SUPFAM" id="SSF88659">
    <property type="entry name" value="Sigma3 and sigma4 domains of RNA polymerase sigma factors"/>
    <property type="match status" value="1"/>
</dbReference>
<dbReference type="InterPro" id="IPR007627">
    <property type="entry name" value="RNA_pol_sigma70_r2"/>
</dbReference>
<dbReference type="RefSeq" id="WP_189172165.1">
    <property type="nucleotide sequence ID" value="NZ_BMQB01000013.1"/>
</dbReference>
<accession>A0A8J3BHB0</accession>
<feature type="region of interest" description="Disordered" evidence="6">
    <location>
        <begin position="75"/>
        <end position="98"/>
    </location>
</feature>
<gene>
    <name evidence="9" type="ORF">GCM10010123_44670</name>
</gene>
<sequence>MGGTGQFAGYVRVRHPELLRFALALSGSRYTAEDLVQEALERAALRWRKIEGDDPEGYIRRIIVNQNLNLLRSRRRERLVGEAPEPSTDGAESPHDEALERALSSLPRRQRAAVVLRYYLDQSDEQISDLLGISASSVRSSISRALLKMRSSVTTTSPSEAVLDVH</sequence>
<feature type="domain" description="RNA polymerase sigma factor 70 region 4 type 2" evidence="8">
    <location>
        <begin position="97"/>
        <end position="149"/>
    </location>
</feature>
<comment type="caution">
    <text evidence="9">The sequence shown here is derived from an EMBL/GenBank/DDBJ whole genome shotgun (WGS) entry which is preliminary data.</text>
</comment>
<evidence type="ECO:0000313" key="10">
    <source>
        <dbReference type="Proteomes" id="UP000649739"/>
    </source>
</evidence>
<evidence type="ECO:0000313" key="9">
    <source>
        <dbReference type="EMBL" id="GGK09820.1"/>
    </source>
</evidence>
<dbReference type="InterPro" id="IPR013249">
    <property type="entry name" value="RNA_pol_sigma70_r4_t2"/>
</dbReference>
<keyword evidence="3" id="KW-0731">Sigma factor</keyword>
<name>A0A8J3BHB0_9ACTN</name>
<dbReference type="Pfam" id="PF04542">
    <property type="entry name" value="Sigma70_r2"/>
    <property type="match status" value="1"/>
</dbReference>
<evidence type="ECO:0000256" key="4">
    <source>
        <dbReference type="ARBA" id="ARBA00023125"/>
    </source>
</evidence>
<dbReference type="PANTHER" id="PTHR43133">
    <property type="entry name" value="RNA POLYMERASE ECF-TYPE SIGMA FACTO"/>
    <property type="match status" value="1"/>
</dbReference>
<protein>
    <submittedName>
        <fullName evidence="9">RNA polymerase sigma factor</fullName>
    </submittedName>
</protein>
<feature type="domain" description="RNA polymerase sigma-70 region 2" evidence="7">
    <location>
        <begin position="14"/>
        <end position="76"/>
    </location>
</feature>
<evidence type="ECO:0000256" key="5">
    <source>
        <dbReference type="ARBA" id="ARBA00023163"/>
    </source>
</evidence>
<dbReference type="InterPro" id="IPR036388">
    <property type="entry name" value="WH-like_DNA-bd_sf"/>
</dbReference>
<keyword evidence="5" id="KW-0804">Transcription</keyword>
<dbReference type="NCBIfam" id="TIGR02937">
    <property type="entry name" value="sigma70-ECF"/>
    <property type="match status" value="1"/>
</dbReference>
<dbReference type="GO" id="GO:0006352">
    <property type="term" value="P:DNA-templated transcription initiation"/>
    <property type="evidence" value="ECO:0007669"/>
    <property type="project" value="InterPro"/>
</dbReference>
<dbReference type="AlphaFoldDB" id="A0A8J3BHB0"/>
<keyword evidence="2" id="KW-0805">Transcription regulation</keyword>
<keyword evidence="10" id="KW-1185">Reference proteome</keyword>
<dbReference type="Proteomes" id="UP000649739">
    <property type="component" value="Unassembled WGS sequence"/>
</dbReference>